<dbReference type="Proteomes" id="UP000268908">
    <property type="component" value="Unassembled WGS sequence"/>
</dbReference>
<evidence type="ECO:0000256" key="1">
    <source>
        <dbReference type="ARBA" id="ARBA00022737"/>
    </source>
</evidence>
<feature type="repeat" description="ANK" evidence="3">
    <location>
        <begin position="126"/>
        <end position="158"/>
    </location>
</feature>
<dbReference type="PROSITE" id="PS50088">
    <property type="entry name" value="ANK_REPEAT"/>
    <property type="match status" value="4"/>
</dbReference>
<sequence>MKLLRTLLLILAVVSASASAATISTNLPDPVRFGAVMELGDVAQVRAWLDAGLDPNFVADRIGTGLMIAAWTGNIALMELFVERGADIHRANAFGETALLHAAWRGQTEAVKWLLARGAKANREGAEWSALHYAAFAGHGEASQLLLERGADLNARSPNGSTPLMMAIHEGHEEMASYLIKRGADRKVRNERGDTALDWAVKYNRTAIAKLIGSADELAAAAAQAKNAPVPHSQWEPDSVEELLRIRRLLEARGMSLNVIDQRINALRARLAAQGGAQKRTPVLEITARRRAPAQQGMRLIFR</sequence>
<keyword evidence="2 3" id="KW-0040">ANK repeat</keyword>
<dbReference type="SUPFAM" id="SSF48403">
    <property type="entry name" value="Ankyrin repeat"/>
    <property type="match status" value="1"/>
</dbReference>
<dbReference type="OrthoDB" id="198309at2"/>
<dbReference type="SMART" id="SM00248">
    <property type="entry name" value="ANK"/>
    <property type="match status" value="5"/>
</dbReference>
<evidence type="ECO:0000313" key="6">
    <source>
        <dbReference type="Proteomes" id="UP000268908"/>
    </source>
</evidence>
<dbReference type="PANTHER" id="PTHR24171:SF8">
    <property type="entry name" value="BRCA1-ASSOCIATED RING DOMAIN PROTEIN 1"/>
    <property type="match status" value="1"/>
</dbReference>
<dbReference type="RefSeq" id="WP_121240380.1">
    <property type="nucleotide sequence ID" value="NZ_BHVV01000002.1"/>
</dbReference>
<evidence type="ECO:0000256" key="2">
    <source>
        <dbReference type="ARBA" id="ARBA00023043"/>
    </source>
</evidence>
<evidence type="ECO:0000256" key="4">
    <source>
        <dbReference type="SAM" id="SignalP"/>
    </source>
</evidence>
<proteinExistence type="predicted"/>
<reference evidence="5 6" key="1">
    <citation type="submission" date="2018-10" db="EMBL/GenBank/DDBJ databases">
        <title>Genomic Encyclopedia of Type Strains, Phase IV (KMG-IV): sequencing the most valuable type-strain genomes for metagenomic binning, comparative biology and taxonomic classification.</title>
        <authorList>
            <person name="Goeker M."/>
        </authorList>
    </citation>
    <scope>NUCLEOTIDE SEQUENCE [LARGE SCALE GENOMIC DNA]</scope>
    <source>
        <strain evidence="5 6">DSM 26916</strain>
    </source>
</reference>
<dbReference type="InterPro" id="IPR036770">
    <property type="entry name" value="Ankyrin_rpt-contain_sf"/>
</dbReference>
<dbReference type="PRINTS" id="PR01415">
    <property type="entry name" value="ANKYRIN"/>
</dbReference>
<keyword evidence="6" id="KW-1185">Reference proteome</keyword>
<dbReference type="InterPro" id="IPR002110">
    <property type="entry name" value="Ankyrin_rpt"/>
</dbReference>
<comment type="caution">
    <text evidence="5">The sequence shown here is derived from an EMBL/GenBank/DDBJ whole genome shotgun (WGS) entry which is preliminary data.</text>
</comment>
<feature type="repeat" description="ANK" evidence="3">
    <location>
        <begin position="159"/>
        <end position="191"/>
    </location>
</feature>
<evidence type="ECO:0000313" key="5">
    <source>
        <dbReference type="EMBL" id="RLJ68486.1"/>
    </source>
</evidence>
<protein>
    <submittedName>
        <fullName evidence="5">Uncharacterized protein</fullName>
    </submittedName>
</protein>
<feature type="repeat" description="ANK" evidence="3">
    <location>
        <begin position="64"/>
        <end position="93"/>
    </location>
</feature>
<gene>
    <name evidence="5" type="ORF">DFR35_1048</name>
</gene>
<feature type="repeat" description="ANK" evidence="3">
    <location>
        <begin position="94"/>
        <end position="126"/>
    </location>
</feature>
<name>A0A497XML2_9PROT</name>
<dbReference type="Pfam" id="PF12796">
    <property type="entry name" value="Ank_2"/>
    <property type="match status" value="2"/>
</dbReference>
<feature type="signal peptide" evidence="4">
    <location>
        <begin position="1"/>
        <end position="20"/>
    </location>
</feature>
<dbReference type="PROSITE" id="PS50297">
    <property type="entry name" value="ANK_REP_REGION"/>
    <property type="match status" value="3"/>
</dbReference>
<dbReference type="AlphaFoldDB" id="A0A497XML2"/>
<dbReference type="EMBL" id="RCCI01000004">
    <property type="protein sequence ID" value="RLJ68486.1"/>
    <property type="molecule type" value="Genomic_DNA"/>
</dbReference>
<feature type="chain" id="PRO_5019752990" evidence="4">
    <location>
        <begin position="21"/>
        <end position="303"/>
    </location>
</feature>
<keyword evidence="1" id="KW-0677">Repeat</keyword>
<dbReference type="PANTHER" id="PTHR24171">
    <property type="entry name" value="ANKYRIN REPEAT DOMAIN-CONTAINING PROTEIN 39-RELATED"/>
    <property type="match status" value="1"/>
</dbReference>
<evidence type="ECO:0000256" key="3">
    <source>
        <dbReference type="PROSITE-ProRule" id="PRU00023"/>
    </source>
</evidence>
<organism evidence="5 6">
    <name type="scientific">Sulfurisoma sediminicola</name>
    <dbReference type="NCBI Taxonomy" id="1381557"/>
    <lineage>
        <taxon>Bacteria</taxon>
        <taxon>Pseudomonadati</taxon>
        <taxon>Pseudomonadota</taxon>
        <taxon>Betaproteobacteria</taxon>
        <taxon>Nitrosomonadales</taxon>
        <taxon>Sterolibacteriaceae</taxon>
        <taxon>Sulfurisoma</taxon>
    </lineage>
</organism>
<dbReference type="Gene3D" id="1.25.40.20">
    <property type="entry name" value="Ankyrin repeat-containing domain"/>
    <property type="match status" value="2"/>
</dbReference>
<accession>A0A497XML2</accession>
<keyword evidence="4" id="KW-0732">Signal</keyword>